<keyword evidence="1" id="KW-1133">Transmembrane helix</keyword>
<reference evidence="2 3" key="1">
    <citation type="submission" date="2017-05" db="EMBL/GenBank/DDBJ databases">
        <title>Functional genome analysis of Paenibacillus pasadenensis strain R16: insights on endophytic life style and antifungal activity.</title>
        <authorList>
            <person name="Passera A."/>
            <person name="Marcolungo L."/>
            <person name="Casati P."/>
            <person name="Brasca M."/>
            <person name="Quaglino F."/>
            <person name="Delledonne M."/>
        </authorList>
    </citation>
    <scope>NUCLEOTIDE SEQUENCE [LARGE SCALE GENOMIC DNA]</scope>
    <source>
        <strain evidence="2 3">R16</strain>
    </source>
</reference>
<dbReference type="AlphaFoldDB" id="A0A2N5N622"/>
<feature type="transmembrane region" description="Helical" evidence="1">
    <location>
        <begin position="15"/>
        <end position="37"/>
    </location>
</feature>
<name>A0A2N5N622_9BACL</name>
<organism evidence="2 3">
    <name type="scientific">Paenibacillus pasadenensis</name>
    <dbReference type="NCBI Taxonomy" id="217090"/>
    <lineage>
        <taxon>Bacteria</taxon>
        <taxon>Bacillati</taxon>
        <taxon>Bacillota</taxon>
        <taxon>Bacilli</taxon>
        <taxon>Bacillales</taxon>
        <taxon>Paenibacillaceae</taxon>
        <taxon>Paenibacillus</taxon>
    </lineage>
</organism>
<sequence>MGEEAGRQKPTLQEAVFMSTDTLIALLALVVSMIHLAGRGGKS</sequence>
<evidence type="ECO:0000256" key="1">
    <source>
        <dbReference type="SAM" id="Phobius"/>
    </source>
</evidence>
<proteinExistence type="predicted"/>
<accession>A0A2N5N622</accession>
<keyword evidence="1" id="KW-0472">Membrane</keyword>
<evidence type="ECO:0000313" key="2">
    <source>
        <dbReference type="EMBL" id="PLT45763.1"/>
    </source>
</evidence>
<comment type="caution">
    <text evidence="2">The sequence shown here is derived from an EMBL/GenBank/DDBJ whole genome shotgun (WGS) entry which is preliminary data.</text>
</comment>
<keyword evidence="1" id="KW-0812">Transmembrane</keyword>
<protein>
    <submittedName>
        <fullName evidence="2">Uncharacterized protein</fullName>
    </submittedName>
</protein>
<keyword evidence="3" id="KW-1185">Reference proteome</keyword>
<evidence type="ECO:0000313" key="3">
    <source>
        <dbReference type="Proteomes" id="UP000234789"/>
    </source>
</evidence>
<gene>
    <name evidence="2" type="ORF">B8V81_4194</name>
</gene>
<dbReference type="Proteomes" id="UP000234789">
    <property type="component" value="Unassembled WGS sequence"/>
</dbReference>
<dbReference type="EMBL" id="NFEZ01000004">
    <property type="protein sequence ID" value="PLT45763.1"/>
    <property type="molecule type" value="Genomic_DNA"/>
</dbReference>